<protein>
    <submittedName>
        <fullName evidence="9">Rhodopsin kinase-like</fullName>
    </submittedName>
</protein>
<dbReference type="SUPFAM" id="SSF56112">
    <property type="entry name" value="Protein kinase-like (PK-like)"/>
    <property type="match status" value="1"/>
</dbReference>
<evidence type="ECO:0000256" key="4">
    <source>
        <dbReference type="ARBA" id="ARBA00022777"/>
    </source>
</evidence>
<keyword evidence="8" id="KW-1185">Reference proteome</keyword>
<gene>
    <name evidence="9" type="primary">LOC108510397</name>
</gene>
<dbReference type="InterPro" id="IPR011009">
    <property type="entry name" value="Kinase-like_dom_sf"/>
</dbReference>
<feature type="region of interest" description="Disordered" evidence="6">
    <location>
        <begin position="1"/>
        <end position="54"/>
    </location>
</feature>
<evidence type="ECO:0000259" key="7">
    <source>
        <dbReference type="PROSITE" id="PS50011"/>
    </source>
</evidence>
<evidence type="ECO:0000256" key="1">
    <source>
        <dbReference type="ARBA" id="ARBA00022527"/>
    </source>
</evidence>
<dbReference type="InterPro" id="IPR036305">
    <property type="entry name" value="RGS_sf"/>
</dbReference>
<evidence type="ECO:0000313" key="8">
    <source>
        <dbReference type="Proteomes" id="UP000504624"/>
    </source>
</evidence>
<dbReference type="GO" id="GO:0005524">
    <property type="term" value="F:ATP binding"/>
    <property type="evidence" value="ECO:0007669"/>
    <property type="project" value="UniProtKB-KW"/>
</dbReference>
<name>A0A6J0J9D2_9PASS</name>
<keyword evidence="4" id="KW-0418">Kinase</keyword>
<dbReference type="GO" id="GO:0004674">
    <property type="term" value="F:protein serine/threonine kinase activity"/>
    <property type="evidence" value="ECO:0007669"/>
    <property type="project" value="UniProtKB-KW"/>
</dbReference>
<dbReference type="RefSeq" id="XP_017695563.1">
    <property type="nucleotide sequence ID" value="XM_017840074.1"/>
</dbReference>
<organism evidence="8 9">
    <name type="scientific">Lepidothrix coronata</name>
    <name type="common">blue-crowned manakin</name>
    <dbReference type="NCBI Taxonomy" id="321398"/>
    <lineage>
        <taxon>Eukaryota</taxon>
        <taxon>Metazoa</taxon>
        <taxon>Chordata</taxon>
        <taxon>Craniata</taxon>
        <taxon>Vertebrata</taxon>
        <taxon>Euteleostomi</taxon>
        <taxon>Archelosauria</taxon>
        <taxon>Archosauria</taxon>
        <taxon>Dinosauria</taxon>
        <taxon>Saurischia</taxon>
        <taxon>Theropoda</taxon>
        <taxon>Coelurosauria</taxon>
        <taxon>Aves</taxon>
        <taxon>Neognathae</taxon>
        <taxon>Neoaves</taxon>
        <taxon>Telluraves</taxon>
        <taxon>Australaves</taxon>
        <taxon>Passeriformes</taxon>
        <taxon>Pipridae</taxon>
        <taxon>Lepidothrix</taxon>
    </lineage>
</organism>
<dbReference type="SUPFAM" id="SSF48097">
    <property type="entry name" value="Regulator of G-protein signaling, RGS"/>
    <property type="match status" value="1"/>
</dbReference>
<evidence type="ECO:0000256" key="3">
    <source>
        <dbReference type="ARBA" id="ARBA00022741"/>
    </source>
</evidence>
<dbReference type="GO" id="GO:0005737">
    <property type="term" value="C:cytoplasm"/>
    <property type="evidence" value="ECO:0007669"/>
    <property type="project" value="TreeGrafter"/>
</dbReference>
<dbReference type="Gene3D" id="3.30.200.20">
    <property type="entry name" value="Phosphorylase Kinase, domain 1"/>
    <property type="match status" value="1"/>
</dbReference>
<dbReference type="PROSITE" id="PS00108">
    <property type="entry name" value="PROTEIN_KINASE_ST"/>
    <property type="match status" value="1"/>
</dbReference>
<keyword evidence="3" id="KW-0547">Nucleotide-binding</keyword>
<evidence type="ECO:0000256" key="6">
    <source>
        <dbReference type="SAM" id="MobiDB-lite"/>
    </source>
</evidence>
<dbReference type="PROSITE" id="PS50011">
    <property type="entry name" value="PROTEIN_KINASE_DOM"/>
    <property type="match status" value="1"/>
</dbReference>
<keyword evidence="5" id="KW-0067">ATP-binding</keyword>
<evidence type="ECO:0000256" key="2">
    <source>
        <dbReference type="ARBA" id="ARBA00022679"/>
    </source>
</evidence>
<feature type="compositionally biased region" description="Low complexity" evidence="6">
    <location>
        <begin position="1"/>
        <end position="20"/>
    </location>
</feature>
<accession>A0A6J0J9D2</accession>
<dbReference type="Gene3D" id="1.10.510.10">
    <property type="entry name" value="Transferase(Phosphotransferase) domain 1"/>
    <property type="match status" value="1"/>
</dbReference>
<dbReference type="Pfam" id="PF00069">
    <property type="entry name" value="Pkinase"/>
    <property type="match status" value="1"/>
</dbReference>
<dbReference type="AlphaFoldDB" id="A0A6J0J9D2"/>
<dbReference type="Gene3D" id="1.10.167.10">
    <property type="entry name" value="Regulator of G-protein Signalling 4, domain 2"/>
    <property type="match status" value="1"/>
</dbReference>
<dbReference type="Proteomes" id="UP000504624">
    <property type="component" value="Unplaced"/>
</dbReference>
<dbReference type="GeneID" id="108510397"/>
<dbReference type="InterPro" id="IPR008271">
    <property type="entry name" value="Ser/Thr_kinase_AS"/>
</dbReference>
<feature type="domain" description="Protein kinase" evidence="7">
    <location>
        <begin position="102"/>
        <end position="236"/>
    </location>
</feature>
<sequence length="236" mass="26244">MAAMMPPMAAMTPPTAAMTPLKATTGSHDPPENHPTAPHRPLPRPSRPSGSAIPGDAFAQARRELLEHLEAAAWGPYRASPEFGRYVQFKWLEGQPVGADAFVEFRVLGKGGFGEVCACQRRATGKMYANKRLNKKRLKKRKGYEVGALCVSPACPHILGTSPPRPHHVPGALSVPPRRRWRARFHIYNVDEENPGFAEPRTVFYTAQILLGLEHLHQHRIVYRDLKPENVLLDDA</sequence>
<dbReference type="OrthoDB" id="354826at2759"/>
<keyword evidence="2" id="KW-0808">Transferase</keyword>
<dbReference type="InterPro" id="IPR000719">
    <property type="entry name" value="Prot_kinase_dom"/>
</dbReference>
<keyword evidence="1" id="KW-0723">Serine/threonine-protein kinase</keyword>
<dbReference type="InterPro" id="IPR044926">
    <property type="entry name" value="RGS_subdomain_2"/>
</dbReference>
<proteinExistence type="predicted"/>
<dbReference type="PANTHER" id="PTHR24355">
    <property type="entry name" value="G PROTEIN-COUPLED RECEPTOR KINASE/RIBOSOMAL PROTEIN S6 KINASE"/>
    <property type="match status" value="1"/>
</dbReference>
<evidence type="ECO:0000256" key="5">
    <source>
        <dbReference type="ARBA" id="ARBA00022840"/>
    </source>
</evidence>
<reference evidence="9" key="1">
    <citation type="submission" date="2025-08" db="UniProtKB">
        <authorList>
            <consortium name="RefSeq"/>
        </authorList>
    </citation>
    <scope>IDENTIFICATION</scope>
</reference>
<dbReference type="GO" id="GO:0009966">
    <property type="term" value="P:regulation of signal transduction"/>
    <property type="evidence" value="ECO:0007669"/>
    <property type="project" value="TreeGrafter"/>
</dbReference>
<dbReference type="PANTHER" id="PTHR24355:SF23">
    <property type="entry name" value="G PROTEIN-COUPLED RECEPTOR KINASE"/>
    <property type="match status" value="1"/>
</dbReference>
<feature type="non-terminal residue" evidence="9">
    <location>
        <position position="236"/>
    </location>
</feature>
<evidence type="ECO:0000313" key="9">
    <source>
        <dbReference type="RefSeq" id="XP_017695563.1"/>
    </source>
</evidence>